<name>A0ABD3PRC1_9STRA</name>
<evidence type="ECO:0000256" key="2">
    <source>
        <dbReference type="ARBA" id="ARBA00022737"/>
    </source>
</evidence>
<reference evidence="4 5" key="1">
    <citation type="journal article" date="2020" name="G3 (Bethesda)">
        <title>Improved Reference Genome for Cyclotella cryptica CCMP332, a Model for Cell Wall Morphogenesis, Salinity Adaptation, and Lipid Production in Diatoms (Bacillariophyta).</title>
        <authorList>
            <person name="Roberts W.R."/>
            <person name="Downey K.M."/>
            <person name="Ruck E.C."/>
            <person name="Traller J.C."/>
            <person name="Alverson A.J."/>
        </authorList>
    </citation>
    <scope>NUCLEOTIDE SEQUENCE [LARGE SCALE GENOMIC DNA]</scope>
    <source>
        <strain evidence="4 5">CCMP332</strain>
    </source>
</reference>
<dbReference type="PROSITE" id="PS50082">
    <property type="entry name" value="WD_REPEATS_2"/>
    <property type="match status" value="1"/>
</dbReference>
<evidence type="ECO:0008006" key="6">
    <source>
        <dbReference type="Google" id="ProtNLM"/>
    </source>
</evidence>
<dbReference type="SUPFAM" id="SSF50978">
    <property type="entry name" value="WD40 repeat-like"/>
    <property type="match status" value="1"/>
</dbReference>
<dbReference type="InterPro" id="IPR036322">
    <property type="entry name" value="WD40_repeat_dom_sf"/>
</dbReference>
<organism evidence="4 5">
    <name type="scientific">Cyclotella cryptica</name>
    <dbReference type="NCBI Taxonomy" id="29204"/>
    <lineage>
        <taxon>Eukaryota</taxon>
        <taxon>Sar</taxon>
        <taxon>Stramenopiles</taxon>
        <taxon>Ochrophyta</taxon>
        <taxon>Bacillariophyta</taxon>
        <taxon>Coscinodiscophyceae</taxon>
        <taxon>Thalassiosirophycidae</taxon>
        <taxon>Stephanodiscales</taxon>
        <taxon>Stephanodiscaceae</taxon>
        <taxon>Cyclotella</taxon>
    </lineage>
</organism>
<keyword evidence="2" id="KW-0677">Repeat</keyword>
<dbReference type="Pfam" id="PF00400">
    <property type="entry name" value="WD40"/>
    <property type="match status" value="1"/>
</dbReference>
<dbReference type="PANTHER" id="PTHR10971">
    <property type="entry name" value="MRNA EXPORT FACTOR AND BUB3"/>
    <property type="match status" value="1"/>
</dbReference>
<evidence type="ECO:0000313" key="4">
    <source>
        <dbReference type="EMBL" id="KAL3790675.1"/>
    </source>
</evidence>
<comment type="caution">
    <text evidence="4">The sequence shown here is derived from an EMBL/GenBank/DDBJ whole genome shotgun (WGS) entry which is preliminary data.</text>
</comment>
<evidence type="ECO:0000313" key="5">
    <source>
        <dbReference type="Proteomes" id="UP001516023"/>
    </source>
</evidence>
<keyword evidence="5" id="KW-1185">Reference proteome</keyword>
<proteinExistence type="predicted"/>
<dbReference type="EMBL" id="JABMIG020000124">
    <property type="protein sequence ID" value="KAL3790675.1"/>
    <property type="molecule type" value="Genomic_DNA"/>
</dbReference>
<dbReference type="InterPro" id="IPR001680">
    <property type="entry name" value="WD40_rpt"/>
</dbReference>
<dbReference type="Proteomes" id="UP001516023">
    <property type="component" value="Unassembled WGS sequence"/>
</dbReference>
<keyword evidence="1 3" id="KW-0853">WD repeat</keyword>
<evidence type="ECO:0000256" key="3">
    <source>
        <dbReference type="PROSITE-ProRule" id="PRU00221"/>
    </source>
</evidence>
<accession>A0ABD3PRC1</accession>
<dbReference type="Gene3D" id="2.130.10.10">
    <property type="entry name" value="YVTN repeat-like/Quinoprotein amine dehydrogenase"/>
    <property type="match status" value="1"/>
</dbReference>
<dbReference type="SMART" id="SM00320">
    <property type="entry name" value="WD40"/>
    <property type="match status" value="5"/>
</dbReference>
<feature type="repeat" description="WD" evidence="3">
    <location>
        <begin position="150"/>
        <end position="163"/>
    </location>
</feature>
<dbReference type="InterPro" id="IPR015943">
    <property type="entry name" value="WD40/YVTN_repeat-like_dom_sf"/>
</dbReference>
<gene>
    <name evidence="4" type="ORF">HJC23_009775</name>
</gene>
<protein>
    <recommendedName>
        <fullName evidence="6">WD repeat-containing protein 92</fullName>
    </recommendedName>
</protein>
<evidence type="ECO:0000256" key="1">
    <source>
        <dbReference type="ARBA" id="ARBA00022574"/>
    </source>
</evidence>
<sequence length="375" mass="41445">MNSTDAPQMIEYVTKSLDFTPCDTKWMPGSARVVCCGISPGSRGALNVYELERDGTKEIFKDLAFGSEGIKCATFGASRLISRHLAMGDYGGTLSICDLERAIGSKSKELSQDEMNNVKKECEIFSSKGHVGIINAIDGIGGTSCGPSEIATGGKDGCVKVWDPRVDCAVVTLEPDKASHPRDCWAVAFGNSYNNEERSILAGFDNGDVKLFDLRTNTMRWETNSQNGVTSVQFDRSDIEMNKIVVCTLESKFRLYDMRTQHPNDGFAYLSERAHRSTVWISKHLPQNRDLFMTGGGNGGFNIYKYHYPKSRIGKHQKDSMPVGVAGSVELLNSRVISTQPIVSFDWSPDREGLCCMSSLDQTLKVFIVTRLDKH</sequence>
<dbReference type="AlphaFoldDB" id="A0ABD3PRC1"/>